<dbReference type="Proteomes" id="UP000769157">
    <property type="component" value="Unassembled WGS sequence"/>
</dbReference>
<evidence type="ECO:0000256" key="6">
    <source>
        <dbReference type="ARBA" id="ARBA00022723"/>
    </source>
</evidence>
<evidence type="ECO:0000256" key="1">
    <source>
        <dbReference type="ARBA" id="ARBA00001623"/>
    </source>
</evidence>
<gene>
    <name evidence="11" type="ORF">OGAPHI_002897</name>
</gene>
<protein>
    <recommendedName>
        <fullName evidence="5">hydroxyacylglutathione hydrolase</fullName>
        <ecNumber evidence="5">3.1.2.6</ecNumber>
    </recommendedName>
    <alternativeName>
        <fullName evidence="9">Glyoxalase II</fullName>
    </alternativeName>
</protein>
<dbReference type="InterPro" id="IPR017782">
    <property type="entry name" value="Hydroxyacylglutathione_Hdrlase"/>
</dbReference>
<evidence type="ECO:0000256" key="7">
    <source>
        <dbReference type="ARBA" id="ARBA00022801"/>
    </source>
</evidence>
<evidence type="ECO:0000256" key="4">
    <source>
        <dbReference type="ARBA" id="ARBA00006759"/>
    </source>
</evidence>
<reference evidence="11" key="1">
    <citation type="journal article" date="2021" name="Open Biol.">
        <title>Shared evolutionary footprints suggest mitochondrial oxidative damage underlies multiple complex I losses in fungi.</title>
        <authorList>
            <person name="Schikora-Tamarit M.A."/>
            <person name="Marcet-Houben M."/>
            <person name="Nosek J."/>
            <person name="Gabaldon T."/>
        </authorList>
    </citation>
    <scope>NUCLEOTIDE SEQUENCE</scope>
    <source>
        <strain evidence="11">CBS6075</strain>
    </source>
</reference>
<feature type="domain" description="Metallo-beta-lactamase" evidence="10">
    <location>
        <begin position="14"/>
        <end position="175"/>
    </location>
</feature>
<comment type="caution">
    <text evidence="11">The sequence shown here is derived from an EMBL/GenBank/DDBJ whole genome shotgun (WGS) entry which is preliminary data.</text>
</comment>
<dbReference type="NCBIfam" id="TIGR03413">
    <property type="entry name" value="GSH_gloB"/>
    <property type="match status" value="1"/>
</dbReference>
<dbReference type="RefSeq" id="XP_046062060.1">
    <property type="nucleotide sequence ID" value="XM_046203816.1"/>
</dbReference>
<dbReference type="OrthoDB" id="515692at2759"/>
<evidence type="ECO:0000259" key="10">
    <source>
        <dbReference type="SMART" id="SM00849"/>
    </source>
</evidence>
<dbReference type="GO" id="GO:0019243">
    <property type="term" value="P:methylglyoxal catabolic process to D-lactate via S-lactoyl-glutathione"/>
    <property type="evidence" value="ECO:0007669"/>
    <property type="project" value="InterPro"/>
</dbReference>
<accession>A0A9P8T5Q4</accession>
<organism evidence="11 12">
    <name type="scientific">Ogataea philodendri</name>
    <dbReference type="NCBI Taxonomy" id="1378263"/>
    <lineage>
        <taxon>Eukaryota</taxon>
        <taxon>Fungi</taxon>
        <taxon>Dikarya</taxon>
        <taxon>Ascomycota</taxon>
        <taxon>Saccharomycotina</taxon>
        <taxon>Pichiomycetes</taxon>
        <taxon>Pichiales</taxon>
        <taxon>Pichiaceae</taxon>
        <taxon>Ogataea</taxon>
    </lineage>
</organism>
<comment type="similarity">
    <text evidence="4">Belongs to the metallo-beta-lactamase superfamily. Glyoxalase II family.</text>
</comment>
<keyword evidence="6" id="KW-0479">Metal-binding</keyword>
<dbReference type="PANTHER" id="PTHR11935:SF94">
    <property type="entry name" value="TENZING NORGAY, ISOFORM C"/>
    <property type="match status" value="1"/>
</dbReference>
<evidence type="ECO:0000256" key="3">
    <source>
        <dbReference type="ARBA" id="ARBA00004963"/>
    </source>
</evidence>
<proteinExistence type="inferred from homology"/>
<dbReference type="AlphaFoldDB" id="A0A9P8T5Q4"/>
<dbReference type="Gene3D" id="3.60.15.10">
    <property type="entry name" value="Ribonuclease Z/Hydroxyacylglutathione hydrolase-like"/>
    <property type="match status" value="1"/>
</dbReference>
<dbReference type="CDD" id="cd07723">
    <property type="entry name" value="hydroxyacylglutathione_hydrolase_MBL-fold"/>
    <property type="match status" value="1"/>
</dbReference>
<dbReference type="GO" id="GO:0046872">
    <property type="term" value="F:metal ion binding"/>
    <property type="evidence" value="ECO:0007669"/>
    <property type="project" value="UniProtKB-KW"/>
</dbReference>
<reference evidence="11" key="2">
    <citation type="submission" date="2021-01" db="EMBL/GenBank/DDBJ databases">
        <authorList>
            <person name="Schikora-Tamarit M.A."/>
        </authorList>
    </citation>
    <scope>NUCLEOTIDE SEQUENCE</scope>
    <source>
        <strain evidence="11">CBS6075</strain>
    </source>
</reference>
<comment type="cofactor">
    <cofactor evidence="2">
        <name>Zn(2+)</name>
        <dbReference type="ChEBI" id="CHEBI:29105"/>
    </cofactor>
</comment>
<dbReference type="EC" id="3.1.2.6" evidence="5"/>
<dbReference type="Pfam" id="PF16123">
    <property type="entry name" value="HAGH_C"/>
    <property type="match status" value="1"/>
</dbReference>
<comment type="catalytic activity">
    <reaction evidence="1">
        <text>an S-(2-hydroxyacyl)glutathione + H2O = a 2-hydroxy carboxylate + glutathione + H(+)</text>
        <dbReference type="Rhea" id="RHEA:21864"/>
        <dbReference type="ChEBI" id="CHEBI:15377"/>
        <dbReference type="ChEBI" id="CHEBI:15378"/>
        <dbReference type="ChEBI" id="CHEBI:57925"/>
        <dbReference type="ChEBI" id="CHEBI:58896"/>
        <dbReference type="ChEBI" id="CHEBI:71261"/>
        <dbReference type="EC" id="3.1.2.6"/>
    </reaction>
</comment>
<evidence type="ECO:0000256" key="2">
    <source>
        <dbReference type="ARBA" id="ARBA00001947"/>
    </source>
</evidence>
<evidence type="ECO:0000256" key="8">
    <source>
        <dbReference type="ARBA" id="ARBA00022833"/>
    </source>
</evidence>
<dbReference type="InterPro" id="IPR036866">
    <property type="entry name" value="RibonucZ/Hydroxyglut_hydro"/>
</dbReference>
<evidence type="ECO:0000256" key="9">
    <source>
        <dbReference type="ARBA" id="ARBA00031044"/>
    </source>
</evidence>
<dbReference type="InterPro" id="IPR035680">
    <property type="entry name" value="Clx_II_MBL"/>
</dbReference>
<comment type="pathway">
    <text evidence="3">Secondary metabolite metabolism; methylglyoxal degradation; (R)-lactate from methylglyoxal: step 2/2.</text>
</comment>
<dbReference type="GeneID" id="70234864"/>
<name>A0A9P8T5Q4_9ASCO</name>
<dbReference type="InterPro" id="IPR001279">
    <property type="entry name" value="Metallo-B-lactamas"/>
</dbReference>
<keyword evidence="7" id="KW-0378">Hydrolase</keyword>
<evidence type="ECO:0000313" key="11">
    <source>
        <dbReference type="EMBL" id="KAH3667248.1"/>
    </source>
</evidence>
<evidence type="ECO:0000256" key="5">
    <source>
        <dbReference type="ARBA" id="ARBA00011917"/>
    </source>
</evidence>
<dbReference type="SMART" id="SM00849">
    <property type="entry name" value="Lactamase_B"/>
    <property type="match status" value="1"/>
</dbReference>
<dbReference type="EMBL" id="JAEUBE010000183">
    <property type="protein sequence ID" value="KAH3667248.1"/>
    <property type="molecule type" value="Genomic_DNA"/>
</dbReference>
<evidence type="ECO:0000313" key="12">
    <source>
        <dbReference type="Proteomes" id="UP000769157"/>
    </source>
</evidence>
<dbReference type="PANTHER" id="PTHR11935">
    <property type="entry name" value="BETA LACTAMASE DOMAIN"/>
    <property type="match status" value="1"/>
</dbReference>
<dbReference type="Pfam" id="PF00753">
    <property type="entry name" value="Lactamase_B"/>
    <property type="match status" value="1"/>
</dbReference>
<dbReference type="GO" id="GO:0004416">
    <property type="term" value="F:hydroxyacylglutathione hydrolase activity"/>
    <property type="evidence" value="ECO:0007669"/>
    <property type="project" value="UniProtKB-EC"/>
</dbReference>
<dbReference type="SUPFAM" id="SSF56281">
    <property type="entry name" value="Metallo-hydrolase/oxidoreductase"/>
    <property type="match status" value="1"/>
</dbReference>
<keyword evidence="12" id="KW-1185">Reference proteome</keyword>
<sequence length="255" mass="28657">MHVKYLPMRWKTGDNYCYVLSDDATKKSWLIDPAYPSDILPYLKTENKTEVEAIVNTHHHYDHSGGNADLLKLYKNIPVIAGKDSPNVTHTPKHGEVLKLGDNVQITAIHTPCHTQDSICYFAQDTKTGEKAVFTGDTLFISGCGRFFEGNGAEMQAALQRLMDLPDSTKVYPGHEYTLSNVKFSKTVLGPNNKALKELEDYCLKHEVVTGAFTVADEKLFNPFVRLTDPEVIKSTKESDPVSVMDKLRQMKNNF</sequence>
<dbReference type="InterPro" id="IPR032282">
    <property type="entry name" value="HAGH_C"/>
</dbReference>
<keyword evidence="8" id="KW-0862">Zinc</keyword>
<dbReference type="HAMAP" id="MF_01374">
    <property type="entry name" value="Glyoxalase_2"/>
    <property type="match status" value="1"/>
</dbReference>